<dbReference type="InterPro" id="IPR023827">
    <property type="entry name" value="Peptidase_S8_Asp-AS"/>
</dbReference>
<evidence type="ECO:0000256" key="3">
    <source>
        <dbReference type="ARBA" id="ARBA00022801"/>
    </source>
</evidence>
<organism evidence="7 8">
    <name type="scientific">Dyadobacter pollutisoli</name>
    <dbReference type="NCBI Taxonomy" id="2910158"/>
    <lineage>
        <taxon>Bacteria</taxon>
        <taxon>Pseudomonadati</taxon>
        <taxon>Bacteroidota</taxon>
        <taxon>Cytophagia</taxon>
        <taxon>Cytophagales</taxon>
        <taxon>Spirosomataceae</taxon>
        <taxon>Dyadobacter</taxon>
    </lineage>
</organism>
<name>A0A9E8NAN7_9BACT</name>
<evidence type="ECO:0000256" key="1">
    <source>
        <dbReference type="ARBA" id="ARBA00011073"/>
    </source>
</evidence>
<comment type="similarity">
    <text evidence="1 5">Belongs to the peptidase S8 family.</text>
</comment>
<evidence type="ECO:0000259" key="6">
    <source>
        <dbReference type="Pfam" id="PF00082"/>
    </source>
</evidence>
<sequence length="347" mass="38043">MKVTVKERNLNVRASRPRLDAPTYQFLPPGSEIEVDGKLYQGDMFEGIDTWLRDDGDCYYWSGGVLPRIIAPIERAILPKSLNNLVERIIIQNQSLIKGSGENFIIGILDSGIDFRHKSLENALIGNEENNLKGADPSLTNPHGTNVAGIMVGNEGFITGISPGSQIRSFKITDSNGNIESNALKTSLDSIVKAGNIDILNFSFDLSKSEVVGLSENIKRIISQGTVIIAAGNKSGVNENVLNPLSLINEIILVGAFSNFSNIDVIRKVNVFFLNRQITTTGIFDIDPISTLSNSSAYCPIICGLVARFLSTNDIQRSNRISRVKDFLAQNSFVISDSIEPFKMYRA</sequence>
<dbReference type="PANTHER" id="PTHR43806">
    <property type="entry name" value="PEPTIDASE S8"/>
    <property type="match status" value="1"/>
</dbReference>
<evidence type="ECO:0000313" key="8">
    <source>
        <dbReference type="Proteomes" id="UP001164653"/>
    </source>
</evidence>
<dbReference type="PROSITE" id="PS00136">
    <property type="entry name" value="SUBTILASE_ASP"/>
    <property type="match status" value="1"/>
</dbReference>
<dbReference type="InterPro" id="IPR050131">
    <property type="entry name" value="Peptidase_S8_subtilisin-like"/>
</dbReference>
<keyword evidence="4 5" id="KW-0720">Serine protease</keyword>
<evidence type="ECO:0000256" key="2">
    <source>
        <dbReference type="ARBA" id="ARBA00022670"/>
    </source>
</evidence>
<dbReference type="KEGG" id="dpf:ON006_00485"/>
<dbReference type="InterPro" id="IPR000209">
    <property type="entry name" value="Peptidase_S8/S53_dom"/>
</dbReference>
<feature type="active site" description="Charge relay system" evidence="5">
    <location>
        <position position="296"/>
    </location>
</feature>
<dbReference type="PRINTS" id="PR00723">
    <property type="entry name" value="SUBTILISIN"/>
</dbReference>
<reference evidence="7" key="1">
    <citation type="submission" date="2022-11" db="EMBL/GenBank/DDBJ databases">
        <title>Dyadobacter pollutisoli sp. nov., isolated from plastic dumped soil.</title>
        <authorList>
            <person name="Kim J.M."/>
            <person name="Kim K.R."/>
            <person name="Lee J.K."/>
            <person name="Hao L."/>
            <person name="Jeon C.O."/>
        </authorList>
    </citation>
    <scope>NUCLEOTIDE SEQUENCE</scope>
    <source>
        <strain evidence="7">U1</strain>
    </source>
</reference>
<dbReference type="GO" id="GO:0004252">
    <property type="term" value="F:serine-type endopeptidase activity"/>
    <property type="evidence" value="ECO:0007669"/>
    <property type="project" value="UniProtKB-UniRule"/>
</dbReference>
<dbReference type="AlphaFoldDB" id="A0A9E8NAN7"/>
<dbReference type="Gene3D" id="3.40.50.200">
    <property type="entry name" value="Peptidase S8/S53 domain"/>
    <property type="match status" value="1"/>
</dbReference>
<evidence type="ECO:0000313" key="7">
    <source>
        <dbReference type="EMBL" id="WAC12443.1"/>
    </source>
</evidence>
<dbReference type="CDD" id="cd00306">
    <property type="entry name" value="Peptidases_S8_S53"/>
    <property type="match status" value="1"/>
</dbReference>
<gene>
    <name evidence="7" type="ORF">ON006_00485</name>
</gene>
<dbReference type="PROSITE" id="PS51892">
    <property type="entry name" value="SUBTILASE"/>
    <property type="match status" value="1"/>
</dbReference>
<dbReference type="PROSITE" id="PS00137">
    <property type="entry name" value="SUBTILASE_HIS"/>
    <property type="match status" value="1"/>
</dbReference>
<dbReference type="InterPro" id="IPR015500">
    <property type="entry name" value="Peptidase_S8_subtilisin-rel"/>
</dbReference>
<evidence type="ECO:0000256" key="5">
    <source>
        <dbReference type="PROSITE-ProRule" id="PRU01240"/>
    </source>
</evidence>
<keyword evidence="8" id="KW-1185">Reference proteome</keyword>
<evidence type="ECO:0000256" key="4">
    <source>
        <dbReference type="ARBA" id="ARBA00022825"/>
    </source>
</evidence>
<dbReference type="Proteomes" id="UP001164653">
    <property type="component" value="Chromosome"/>
</dbReference>
<dbReference type="InterPro" id="IPR022398">
    <property type="entry name" value="Peptidase_S8_His-AS"/>
</dbReference>
<accession>A0A9E8NAN7</accession>
<dbReference type="EMBL" id="CP112998">
    <property type="protein sequence ID" value="WAC12443.1"/>
    <property type="molecule type" value="Genomic_DNA"/>
</dbReference>
<protein>
    <submittedName>
        <fullName evidence="7">S8/S53 family peptidase</fullName>
    </submittedName>
</protein>
<dbReference type="InterPro" id="IPR036852">
    <property type="entry name" value="Peptidase_S8/S53_dom_sf"/>
</dbReference>
<dbReference type="GO" id="GO:0006508">
    <property type="term" value="P:proteolysis"/>
    <property type="evidence" value="ECO:0007669"/>
    <property type="project" value="UniProtKB-KW"/>
</dbReference>
<dbReference type="PANTHER" id="PTHR43806:SF11">
    <property type="entry name" value="CEREVISIN-RELATED"/>
    <property type="match status" value="1"/>
</dbReference>
<dbReference type="Pfam" id="PF00082">
    <property type="entry name" value="Peptidase_S8"/>
    <property type="match status" value="1"/>
</dbReference>
<feature type="active site" description="Charge relay system" evidence="5">
    <location>
        <position position="110"/>
    </location>
</feature>
<keyword evidence="2 5" id="KW-0645">Protease</keyword>
<dbReference type="RefSeq" id="WP_244824590.1">
    <property type="nucleotide sequence ID" value="NZ_CP112998.1"/>
</dbReference>
<feature type="active site" description="Charge relay system" evidence="5">
    <location>
        <position position="143"/>
    </location>
</feature>
<dbReference type="SUPFAM" id="SSF52743">
    <property type="entry name" value="Subtilisin-like"/>
    <property type="match status" value="1"/>
</dbReference>
<feature type="domain" description="Peptidase S8/S53" evidence="6">
    <location>
        <begin position="101"/>
        <end position="307"/>
    </location>
</feature>
<keyword evidence="3 5" id="KW-0378">Hydrolase</keyword>
<proteinExistence type="inferred from homology"/>